<name>A0AAD1T991_PELCU</name>
<accession>A0AAD1T991</accession>
<proteinExistence type="predicted"/>
<keyword evidence="2" id="KW-1185">Reference proteome</keyword>
<evidence type="ECO:0000313" key="2">
    <source>
        <dbReference type="Proteomes" id="UP001295444"/>
    </source>
</evidence>
<sequence>MTLIPRKSDLYMALTRFEKLGDDPDRLLNALSYLFSMLLQNRSLPSPSDMG</sequence>
<dbReference type="EMBL" id="OW240922">
    <property type="protein sequence ID" value="CAH2321617.1"/>
    <property type="molecule type" value="Genomic_DNA"/>
</dbReference>
<evidence type="ECO:0000313" key="1">
    <source>
        <dbReference type="EMBL" id="CAH2321617.1"/>
    </source>
</evidence>
<organism evidence="1 2">
    <name type="scientific">Pelobates cultripes</name>
    <name type="common">Western spadefoot toad</name>
    <dbReference type="NCBI Taxonomy" id="61616"/>
    <lineage>
        <taxon>Eukaryota</taxon>
        <taxon>Metazoa</taxon>
        <taxon>Chordata</taxon>
        <taxon>Craniata</taxon>
        <taxon>Vertebrata</taxon>
        <taxon>Euteleostomi</taxon>
        <taxon>Amphibia</taxon>
        <taxon>Batrachia</taxon>
        <taxon>Anura</taxon>
        <taxon>Pelobatoidea</taxon>
        <taxon>Pelobatidae</taxon>
        <taxon>Pelobates</taxon>
    </lineage>
</organism>
<gene>
    <name evidence="1" type="ORF">PECUL_23A042336</name>
</gene>
<dbReference type="Proteomes" id="UP001295444">
    <property type="component" value="Chromosome 11"/>
</dbReference>
<dbReference type="AlphaFoldDB" id="A0AAD1T991"/>
<reference evidence="1" key="1">
    <citation type="submission" date="2022-03" db="EMBL/GenBank/DDBJ databases">
        <authorList>
            <person name="Alioto T."/>
            <person name="Alioto T."/>
            <person name="Gomez Garrido J."/>
        </authorList>
    </citation>
    <scope>NUCLEOTIDE SEQUENCE</scope>
</reference>
<feature type="non-terminal residue" evidence="1">
    <location>
        <position position="51"/>
    </location>
</feature>
<protein>
    <submittedName>
        <fullName evidence="1">Uncharacterized protein</fullName>
    </submittedName>
</protein>